<dbReference type="SUPFAM" id="SSF54171">
    <property type="entry name" value="DNA-binding domain"/>
    <property type="match status" value="1"/>
</dbReference>
<organism evidence="10 11">
    <name type="scientific">Forsythia ovata</name>
    <dbReference type="NCBI Taxonomy" id="205694"/>
    <lineage>
        <taxon>Eukaryota</taxon>
        <taxon>Viridiplantae</taxon>
        <taxon>Streptophyta</taxon>
        <taxon>Embryophyta</taxon>
        <taxon>Tracheophyta</taxon>
        <taxon>Spermatophyta</taxon>
        <taxon>Magnoliopsida</taxon>
        <taxon>eudicotyledons</taxon>
        <taxon>Gunneridae</taxon>
        <taxon>Pentapetalae</taxon>
        <taxon>asterids</taxon>
        <taxon>lamiids</taxon>
        <taxon>Lamiales</taxon>
        <taxon>Oleaceae</taxon>
        <taxon>Forsythieae</taxon>
        <taxon>Forsythia</taxon>
    </lineage>
</organism>
<dbReference type="InterPro" id="IPR016177">
    <property type="entry name" value="DNA-bd_dom_sf"/>
</dbReference>
<dbReference type="FunFam" id="3.30.730.10:FF:000001">
    <property type="entry name" value="Ethylene-responsive transcription factor 2"/>
    <property type="match status" value="1"/>
</dbReference>
<evidence type="ECO:0000256" key="4">
    <source>
        <dbReference type="ARBA" id="ARBA00023125"/>
    </source>
</evidence>
<feature type="compositionally biased region" description="Low complexity" evidence="8">
    <location>
        <begin position="132"/>
        <end position="153"/>
    </location>
</feature>
<dbReference type="PANTHER" id="PTHR31241">
    <property type="entry name" value="DEHYDRATION-RESPONSIVE ELEMENT-BINDING PROTEIN 2C"/>
    <property type="match status" value="1"/>
</dbReference>
<keyword evidence="11" id="KW-1185">Reference proteome</keyword>
<dbReference type="GO" id="GO:0006952">
    <property type="term" value="P:defense response"/>
    <property type="evidence" value="ECO:0007669"/>
    <property type="project" value="UniProtKB-KW"/>
</dbReference>
<name>A0ABD1WJ86_9LAMI</name>
<dbReference type="EMBL" id="JBFOLJ010000003">
    <property type="protein sequence ID" value="KAL2549746.1"/>
    <property type="molecule type" value="Genomic_DNA"/>
</dbReference>
<evidence type="ECO:0000256" key="2">
    <source>
        <dbReference type="ARBA" id="ARBA00022821"/>
    </source>
</evidence>
<evidence type="ECO:0000256" key="5">
    <source>
        <dbReference type="ARBA" id="ARBA00023163"/>
    </source>
</evidence>
<keyword evidence="2" id="KW-0611">Plant defense</keyword>
<feature type="region of interest" description="Disordered" evidence="8">
    <location>
        <begin position="123"/>
        <end position="176"/>
    </location>
</feature>
<evidence type="ECO:0000256" key="3">
    <source>
        <dbReference type="ARBA" id="ARBA00023015"/>
    </source>
</evidence>
<dbReference type="Gene3D" id="3.30.730.10">
    <property type="entry name" value="AP2/ERF domain"/>
    <property type="match status" value="1"/>
</dbReference>
<keyword evidence="5" id="KW-0804">Transcription</keyword>
<feature type="compositionally biased region" description="Basic and acidic residues" evidence="8">
    <location>
        <begin position="1"/>
        <end position="10"/>
    </location>
</feature>
<dbReference type="Proteomes" id="UP001604277">
    <property type="component" value="Unassembled WGS sequence"/>
</dbReference>
<comment type="caution">
    <text evidence="10">The sequence shown here is derived from an EMBL/GenBank/DDBJ whole genome shotgun (WGS) entry which is preliminary data.</text>
</comment>
<dbReference type="PROSITE" id="PS51032">
    <property type="entry name" value="AP2_ERF"/>
    <property type="match status" value="1"/>
</dbReference>
<keyword evidence="3" id="KW-0805">Transcription regulation</keyword>
<evidence type="ECO:0000256" key="6">
    <source>
        <dbReference type="ARBA" id="ARBA00023242"/>
    </source>
</evidence>
<dbReference type="InterPro" id="IPR036955">
    <property type="entry name" value="AP2/ERF_dom_sf"/>
</dbReference>
<feature type="compositionally biased region" description="Low complexity" evidence="8">
    <location>
        <begin position="25"/>
        <end position="46"/>
    </location>
</feature>
<dbReference type="PANTHER" id="PTHR31241:SF24">
    <property type="entry name" value="ETHYLENE-RESPONSIVE TRANSCRIPTION FACTOR ABI4"/>
    <property type="match status" value="1"/>
</dbReference>
<comment type="subcellular location">
    <subcellularLocation>
        <location evidence="1">Nucleus</location>
    </subcellularLocation>
</comment>
<dbReference type="GO" id="GO:0005634">
    <property type="term" value="C:nucleus"/>
    <property type="evidence" value="ECO:0007669"/>
    <property type="project" value="UniProtKB-SubCell"/>
</dbReference>
<accession>A0ABD1WJ86</accession>
<dbReference type="AlphaFoldDB" id="A0ABD1WJ86"/>
<comment type="similarity">
    <text evidence="7">Belongs to the AP2/ERF transcription factor family. ERF subfamily.</text>
</comment>
<evidence type="ECO:0000256" key="1">
    <source>
        <dbReference type="ARBA" id="ARBA00004123"/>
    </source>
</evidence>
<keyword evidence="4" id="KW-0238">DNA-binding</keyword>
<evidence type="ECO:0000313" key="10">
    <source>
        <dbReference type="EMBL" id="KAL2549746.1"/>
    </source>
</evidence>
<sequence length="317" mass="34446">MDGEDPRDPTQESNFHSHLISVPPDATTTAAAATTSSDSATSSSRNNNHKKGKGKGGPDNGKFRYRGVRQRSWGKWVAEIREPRKRARRWLGTFATAEDAALAYDRAAIIFYGSKAQLNLQHLSGGDGGGDSSSSSKSSSRTNTSTSSSSTQTLRHLLPRPSGVGLTFSTPPPPEPPSAAGVVANYFPYGLYTTVQYPNILHSQQKLGMITHRPSDMKIEADRTIKESTGTRSSCKSPNSHHQQYLQHWQSQQYDEINSLLGSVASNLSLASNQQMEAPAVLDPSEVAVTGCWPSTNDEEYPPASIWDYGDSFLLDI</sequence>
<evidence type="ECO:0000256" key="8">
    <source>
        <dbReference type="SAM" id="MobiDB-lite"/>
    </source>
</evidence>
<dbReference type="SMART" id="SM00380">
    <property type="entry name" value="AP2"/>
    <property type="match status" value="1"/>
</dbReference>
<gene>
    <name evidence="10" type="ORF">Fot_11276</name>
</gene>
<dbReference type="InterPro" id="IPR001471">
    <property type="entry name" value="AP2/ERF_dom"/>
</dbReference>
<evidence type="ECO:0000259" key="9">
    <source>
        <dbReference type="PROSITE" id="PS51032"/>
    </source>
</evidence>
<dbReference type="PRINTS" id="PR00367">
    <property type="entry name" value="ETHRSPELEMNT"/>
</dbReference>
<keyword evidence="6" id="KW-0539">Nucleus</keyword>
<reference evidence="11" key="1">
    <citation type="submission" date="2024-07" db="EMBL/GenBank/DDBJ databases">
        <title>Two chromosome-level genome assemblies of Korean endemic species Abeliophyllum distichum and Forsythia ovata (Oleaceae).</title>
        <authorList>
            <person name="Jang H."/>
        </authorList>
    </citation>
    <scope>NUCLEOTIDE SEQUENCE [LARGE SCALE GENOMIC DNA]</scope>
</reference>
<dbReference type="CDD" id="cd00018">
    <property type="entry name" value="AP2"/>
    <property type="match status" value="1"/>
</dbReference>
<feature type="region of interest" description="Disordered" evidence="8">
    <location>
        <begin position="1"/>
        <end position="67"/>
    </location>
</feature>
<dbReference type="GO" id="GO:0003677">
    <property type="term" value="F:DNA binding"/>
    <property type="evidence" value="ECO:0007669"/>
    <property type="project" value="UniProtKB-KW"/>
</dbReference>
<evidence type="ECO:0000256" key="7">
    <source>
        <dbReference type="ARBA" id="ARBA00024343"/>
    </source>
</evidence>
<dbReference type="Pfam" id="PF00847">
    <property type="entry name" value="AP2"/>
    <property type="match status" value="1"/>
</dbReference>
<feature type="domain" description="AP2/ERF" evidence="9">
    <location>
        <begin position="64"/>
        <end position="121"/>
    </location>
</feature>
<evidence type="ECO:0000313" key="11">
    <source>
        <dbReference type="Proteomes" id="UP001604277"/>
    </source>
</evidence>
<protein>
    <submittedName>
        <fullName evidence="10">Ethylene-responsive transcription factor ABI4</fullName>
    </submittedName>
</protein>
<proteinExistence type="inferred from homology"/>